<dbReference type="eggNOG" id="ENOG502SGRM">
    <property type="taxonomic scope" value="Eukaryota"/>
</dbReference>
<dbReference type="GO" id="GO:0046872">
    <property type="term" value="F:metal ion binding"/>
    <property type="evidence" value="ECO:0007669"/>
    <property type="project" value="UniProtKB-KW"/>
</dbReference>
<dbReference type="Gene3D" id="2.60.40.420">
    <property type="entry name" value="Cupredoxins - blue copper proteins"/>
    <property type="match status" value="1"/>
</dbReference>
<reference evidence="4" key="2">
    <citation type="submission" date="2024-10" db="UniProtKB">
        <authorList>
            <consortium name="EnsemblProtists"/>
        </authorList>
    </citation>
    <scope>IDENTIFICATION</scope>
</reference>
<evidence type="ECO:0000256" key="2">
    <source>
        <dbReference type="ARBA" id="ARBA00023008"/>
    </source>
</evidence>
<dbReference type="GO" id="GO:0009055">
    <property type="term" value="F:electron transfer activity"/>
    <property type="evidence" value="ECO:0007669"/>
    <property type="project" value="InterPro"/>
</dbReference>
<dbReference type="AlphaFoldDB" id="A0A0D3IMR9"/>
<dbReference type="SUPFAM" id="SSF49503">
    <property type="entry name" value="Cupredoxins"/>
    <property type="match status" value="1"/>
</dbReference>
<evidence type="ECO:0000256" key="1">
    <source>
        <dbReference type="ARBA" id="ARBA00022723"/>
    </source>
</evidence>
<accession>A0A0D3IMR9</accession>
<proteinExistence type="predicted"/>
<dbReference type="Proteomes" id="UP000013827">
    <property type="component" value="Unassembled WGS sequence"/>
</dbReference>
<dbReference type="GeneID" id="17258712"/>
<evidence type="ECO:0000313" key="4">
    <source>
        <dbReference type="EnsemblProtists" id="EOD12554"/>
    </source>
</evidence>
<sequence length="259" mass="27685">MSPGEMTAEVGQVITFAWSGYHNVVMSLSKTDFDSCVLDGQQLVAPSSGGRLSITMDQPGTFYYICSVGFHCMAGQKIAITADLRGRDGAIYSFFSAPGVALNVKTEDATFTPPWWPNTTIDGSYITEAHVIARVGGAKRKWANVSFIASRLTEYNTGLDFITGSCGGHAFFFGIVGQSFSATTPRNGKRDAYPPLGSHAGRFKTSAMAEGAIEGAQLAAMYEVASPYETHFAFSRFEADEAADPSKELEGEADASAFV</sequence>
<dbReference type="PROSITE" id="PS00196">
    <property type="entry name" value="COPPER_BLUE"/>
    <property type="match status" value="1"/>
</dbReference>
<organism evidence="4 5">
    <name type="scientific">Emiliania huxleyi (strain CCMP1516)</name>
    <dbReference type="NCBI Taxonomy" id="280463"/>
    <lineage>
        <taxon>Eukaryota</taxon>
        <taxon>Haptista</taxon>
        <taxon>Haptophyta</taxon>
        <taxon>Prymnesiophyceae</taxon>
        <taxon>Isochrysidales</taxon>
        <taxon>Noelaerhabdaceae</taxon>
        <taxon>Emiliania</taxon>
    </lineage>
</organism>
<keyword evidence="5" id="KW-1185">Reference proteome</keyword>
<keyword evidence="1" id="KW-0479">Metal-binding</keyword>
<dbReference type="InterPro" id="IPR008972">
    <property type="entry name" value="Cupredoxin"/>
</dbReference>
<evidence type="ECO:0000313" key="5">
    <source>
        <dbReference type="Proteomes" id="UP000013827"/>
    </source>
</evidence>
<name>A0A0D3IMR9_EMIH1</name>
<reference evidence="5" key="1">
    <citation type="journal article" date="2013" name="Nature">
        <title>Pan genome of the phytoplankton Emiliania underpins its global distribution.</title>
        <authorList>
            <person name="Read B.A."/>
            <person name="Kegel J."/>
            <person name="Klute M.J."/>
            <person name="Kuo A."/>
            <person name="Lefebvre S.C."/>
            <person name="Maumus F."/>
            <person name="Mayer C."/>
            <person name="Miller J."/>
            <person name="Monier A."/>
            <person name="Salamov A."/>
            <person name="Young J."/>
            <person name="Aguilar M."/>
            <person name="Claverie J.M."/>
            <person name="Frickenhaus S."/>
            <person name="Gonzalez K."/>
            <person name="Herman E.K."/>
            <person name="Lin Y.C."/>
            <person name="Napier J."/>
            <person name="Ogata H."/>
            <person name="Sarno A.F."/>
            <person name="Shmutz J."/>
            <person name="Schroeder D."/>
            <person name="de Vargas C."/>
            <person name="Verret F."/>
            <person name="von Dassow P."/>
            <person name="Valentin K."/>
            <person name="Van de Peer Y."/>
            <person name="Wheeler G."/>
            <person name="Dacks J.B."/>
            <person name="Delwiche C.F."/>
            <person name="Dyhrman S.T."/>
            <person name="Glockner G."/>
            <person name="John U."/>
            <person name="Richards T."/>
            <person name="Worden A.Z."/>
            <person name="Zhang X."/>
            <person name="Grigoriev I.V."/>
            <person name="Allen A.E."/>
            <person name="Bidle K."/>
            <person name="Borodovsky M."/>
            <person name="Bowler C."/>
            <person name="Brownlee C."/>
            <person name="Cock J.M."/>
            <person name="Elias M."/>
            <person name="Gladyshev V.N."/>
            <person name="Groth M."/>
            <person name="Guda C."/>
            <person name="Hadaegh A."/>
            <person name="Iglesias-Rodriguez M.D."/>
            <person name="Jenkins J."/>
            <person name="Jones B.M."/>
            <person name="Lawson T."/>
            <person name="Leese F."/>
            <person name="Lindquist E."/>
            <person name="Lobanov A."/>
            <person name="Lomsadze A."/>
            <person name="Malik S.B."/>
            <person name="Marsh M.E."/>
            <person name="Mackinder L."/>
            <person name="Mock T."/>
            <person name="Mueller-Roeber B."/>
            <person name="Pagarete A."/>
            <person name="Parker M."/>
            <person name="Probert I."/>
            <person name="Quesneville H."/>
            <person name="Raines C."/>
            <person name="Rensing S.A."/>
            <person name="Riano-Pachon D.M."/>
            <person name="Richier S."/>
            <person name="Rokitta S."/>
            <person name="Shiraiwa Y."/>
            <person name="Soanes D.M."/>
            <person name="van der Giezen M."/>
            <person name="Wahlund T.M."/>
            <person name="Williams B."/>
            <person name="Wilson W."/>
            <person name="Wolfe G."/>
            <person name="Wurch L.L."/>
        </authorList>
    </citation>
    <scope>NUCLEOTIDE SEQUENCE</scope>
</reference>
<feature type="domain" description="Phytocyanin" evidence="3">
    <location>
        <begin position="1"/>
        <end position="84"/>
    </location>
</feature>
<evidence type="ECO:0000259" key="3">
    <source>
        <dbReference type="PROSITE" id="PS51485"/>
    </source>
</evidence>
<dbReference type="InterPro" id="IPR039391">
    <property type="entry name" value="Phytocyanin-like"/>
</dbReference>
<dbReference type="InterPro" id="IPR028871">
    <property type="entry name" value="BlueCu_1_BS"/>
</dbReference>
<keyword evidence="2" id="KW-0186">Copper</keyword>
<dbReference type="Pfam" id="PF02298">
    <property type="entry name" value="Cu_bind_like"/>
    <property type="match status" value="1"/>
</dbReference>
<dbReference type="RefSeq" id="XP_005764983.1">
    <property type="nucleotide sequence ID" value="XM_005764926.1"/>
</dbReference>
<dbReference type="EnsemblProtists" id="EOD12554">
    <property type="protein sequence ID" value="EOD12554"/>
    <property type="gene ID" value="EMIHUDRAFT_459654"/>
</dbReference>
<dbReference type="KEGG" id="ehx:EMIHUDRAFT_459654"/>
<dbReference type="PROSITE" id="PS51485">
    <property type="entry name" value="PHYTOCYANIN"/>
    <property type="match status" value="1"/>
</dbReference>
<dbReference type="PANTHER" id="PTHR33021">
    <property type="entry name" value="BLUE COPPER PROTEIN"/>
    <property type="match status" value="1"/>
</dbReference>
<protein>
    <recommendedName>
        <fullName evidence="3">Phytocyanin domain-containing protein</fullName>
    </recommendedName>
</protein>
<dbReference type="PaxDb" id="2903-EOD12554"/>
<dbReference type="HOGENOM" id="CLU_1075342_0_0_1"/>
<dbReference type="PANTHER" id="PTHR33021:SF339">
    <property type="entry name" value="OS07G0570600 PROTEIN"/>
    <property type="match status" value="1"/>
</dbReference>
<dbReference type="InterPro" id="IPR003245">
    <property type="entry name" value="Phytocyanin_dom"/>
</dbReference>